<dbReference type="SUPFAM" id="SSF53756">
    <property type="entry name" value="UDP-Glycosyltransferase/glycogen phosphorylase"/>
    <property type="match status" value="1"/>
</dbReference>
<dbReference type="InterPro" id="IPR002201">
    <property type="entry name" value="Glyco_trans_9"/>
</dbReference>
<keyword evidence="1" id="KW-0328">Glycosyltransferase</keyword>
<dbReference type="PANTHER" id="PTHR30160">
    <property type="entry name" value="TETRAACYLDISACCHARIDE 4'-KINASE-RELATED"/>
    <property type="match status" value="1"/>
</dbReference>
<dbReference type="InterPro" id="IPR051199">
    <property type="entry name" value="LPS_LOS_Heptosyltrfase"/>
</dbReference>
<dbReference type="Proteomes" id="UP001460888">
    <property type="component" value="Unassembled WGS sequence"/>
</dbReference>
<reference evidence="3 4" key="1">
    <citation type="submission" date="2013-03" db="EMBL/GenBank/DDBJ databases">
        <title>Salinisphaera dokdonensis CL-ES53 Genome Sequencing.</title>
        <authorList>
            <person name="Li C."/>
            <person name="Lai Q."/>
            <person name="Shao Z."/>
        </authorList>
    </citation>
    <scope>NUCLEOTIDE SEQUENCE [LARGE SCALE GENOMIC DNA]</scope>
    <source>
        <strain evidence="3 4">CL-ES53</strain>
    </source>
</reference>
<evidence type="ECO:0000313" key="4">
    <source>
        <dbReference type="Proteomes" id="UP001460888"/>
    </source>
</evidence>
<dbReference type="EMBL" id="APND01000002">
    <property type="protein sequence ID" value="MES1929398.1"/>
    <property type="molecule type" value="Genomic_DNA"/>
</dbReference>
<proteinExistence type="predicted"/>
<evidence type="ECO:0000256" key="2">
    <source>
        <dbReference type="ARBA" id="ARBA00022679"/>
    </source>
</evidence>
<dbReference type="Gene3D" id="3.40.50.2000">
    <property type="entry name" value="Glycogen Phosphorylase B"/>
    <property type="match status" value="2"/>
</dbReference>
<name>A0ABV2B0J8_9GAMM</name>
<keyword evidence="2 3" id="KW-0808">Transferase</keyword>
<comment type="caution">
    <text evidence="3">The sequence shown here is derived from an EMBL/GenBank/DDBJ whole genome shotgun (WGS) entry which is preliminary data.</text>
</comment>
<gene>
    <name evidence="3" type="ORF">SADO_09077</name>
</gene>
<dbReference type="GO" id="GO:0016740">
    <property type="term" value="F:transferase activity"/>
    <property type="evidence" value="ECO:0007669"/>
    <property type="project" value="UniProtKB-KW"/>
</dbReference>
<evidence type="ECO:0000256" key="1">
    <source>
        <dbReference type="ARBA" id="ARBA00022676"/>
    </source>
</evidence>
<dbReference type="CDD" id="cd03789">
    <property type="entry name" value="GT9_LPS_heptosyltransferase"/>
    <property type="match status" value="1"/>
</dbReference>
<dbReference type="Pfam" id="PF01075">
    <property type="entry name" value="Glyco_transf_9"/>
    <property type="match status" value="1"/>
</dbReference>
<keyword evidence="4" id="KW-1185">Reference proteome</keyword>
<protein>
    <submittedName>
        <fullName evidence="3">Glycosyl transferase family protein</fullName>
    </submittedName>
</protein>
<dbReference type="PANTHER" id="PTHR30160:SF7">
    <property type="entry name" value="ADP-HEPTOSE--LPS HEPTOSYLTRANSFERASE 2"/>
    <property type="match status" value="1"/>
</dbReference>
<evidence type="ECO:0000313" key="3">
    <source>
        <dbReference type="EMBL" id="MES1929398.1"/>
    </source>
</evidence>
<sequence length="358" mass="39061">MNAKSLKRWIKHQRRNNRGRLNRLLTRLLGTTEPRRRPLVGDTRRVLVVRLNKRLGNILFLTPMLRTLAASLPAATIDVVIQDARQKPLLETLPGIGRVWVHEKSFGATLKLLRQLRARRYDLAIDPSGNSASNRLALALSKARQRMGFATANQWVPLSHAASRPGSRHQAKQAVELLESGVTETEWQRFNTLAVFPGAEAERSAQQHWDRAFRELTSPSPVVAFFTQATGNKQLDDDWWADFLEQVAEKLPEAHLLQICPPGAPTPTSMASVCIAELDVLAATLSRADAFVAADSGPMHLAAAAGVPVAGLFKATNPAAYAPLGPGCVSLAGETLTPEHTVEAVRGMLSKQPNRGAA</sequence>
<accession>A0ABV2B0J8</accession>
<organism evidence="3 4">
    <name type="scientific">Salinisphaera dokdonensis CL-ES53</name>
    <dbReference type="NCBI Taxonomy" id="1304272"/>
    <lineage>
        <taxon>Bacteria</taxon>
        <taxon>Pseudomonadati</taxon>
        <taxon>Pseudomonadota</taxon>
        <taxon>Gammaproteobacteria</taxon>
        <taxon>Salinisphaerales</taxon>
        <taxon>Salinisphaeraceae</taxon>
        <taxon>Salinisphaera</taxon>
    </lineage>
</organism>